<organism evidence="2">
    <name type="scientific">bioreactor metagenome</name>
    <dbReference type="NCBI Taxonomy" id="1076179"/>
    <lineage>
        <taxon>unclassified sequences</taxon>
        <taxon>metagenomes</taxon>
        <taxon>ecological metagenomes</taxon>
    </lineage>
</organism>
<accession>A0A644Z716</accession>
<evidence type="ECO:0000313" key="2">
    <source>
        <dbReference type="EMBL" id="MPM36646.1"/>
    </source>
</evidence>
<dbReference type="EMBL" id="VSSQ01007677">
    <property type="protein sequence ID" value="MPM36646.1"/>
    <property type="molecule type" value="Genomic_DNA"/>
</dbReference>
<gene>
    <name evidence="2" type="ORF">SDC9_83245</name>
</gene>
<sequence length="471" mass="52801">MASAPIFSQEKATSPAQKGSALKPRRKGRDEGVSSSVKTLHQNEEASQSETSSAFLGTSESLPPLLTASEDLEKAKKARNARYSLLRELSRNIWNTKLPLHSARHCSRRAIPSERRKADGSTLKTKMPGTIQIQHREKTHSHNYHGLSRCASALVCPVCSAIIQTRRAAEVMTAGQYLLAHGFQVAMVTQTASHSRATSLYDFIQRFQAAQHDMKKNRAYRTWQKKTGARFTIRAVETTDDNFDYNGKKTGWHFHSHTLVFFERDKAFTEQEAKHFTELFQRIWLKALEGVGLSGSLERAADVTLPRANDLLDTARESGSDESIMNLCAYVSKAFGWEVAGGRSKKGRGEKDRRISVWELQEAALTNRPDLLWRYAEYMRAVKGLNWLRWSQGLKDFCGIKEVSDAKLMEGEEGDQVVWEFTNASFKKIWAGGYQGKLIEVADAGGVNALEMAITAIYLDCDPDTGEEIKT</sequence>
<name>A0A644Z716_9ZZZZ</name>
<proteinExistence type="predicted"/>
<evidence type="ECO:0008006" key="3">
    <source>
        <dbReference type="Google" id="ProtNLM"/>
    </source>
</evidence>
<comment type="caution">
    <text evidence="2">The sequence shown here is derived from an EMBL/GenBank/DDBJ whole genome shotgun (WGS) entry which is preliminary data.</text>
</comment>
<feature type="region of interest" description="Disordered" evidence="1">
    <location>
        <begin position="1"/>
        <end position="60"/>
    </location>
</feature>
<reference evidence="2" key="1">
    <citation type="submission" date="2019-08" db="EMBL/GenBank/DDBJ databases">
        <authorList>
            <person name="Kucharzyk K."/>
            <person name="Murdoch R.W."/>
            <person name="Higgins S."/>
            <person name="Loffler F."/>
        </authorList>
    </citation>
    <scope>NUCLEOTIDE SEQUENCE</scope>
</reference>
<evidence type="ECO:0000256" key="1">
    <source>
        <dbReference type="SAM" id="MobiDB-lite"/>
    </source>
</evidence>
<feature type="compositionally biased region" description="Polar residues" evidence="1">
    <location>
        <begin position="33"/>
        <end position="60"/>
    </location>
</feature>
<protein>
    <recommendedName>
        <fullName evidence="3">Replication protein</fullName>
    </recommendedName>
</protein>
<dbReference type="AlphaFoldDB" id="A0A644Z716"/>